<protein>
    <submittedName>
        <fullName evidence="6">Cell surface protein</fullName>
    </submittedName>
    <submittedName>
        <fullName evidence="5">DUF916 and DUF3324 domain-containing protein</fullName>
    </submittedName>
</protein>
<dbReference type="Pfam" id="PF11797">
    <property type="entry name" value="WxLIP_HBD"/>
    <property type="match status" value="1"/>
</dbReference>
<reference evidence="6 7" key="1">
    <citation type="submission" date="2016-12" db="EMBL/GenBank/DDBJ databases">
        <authorList>
            <person name="Song W.-J."/>
            <person name="Kurnit D.M."/>
        </authorList>
    </citation>
    <scope>NUCLEOTIDE SEQUENCE [LARGE SCALE GENOMIC DNA]</scope>
    <source>
        <strain evidence="6 7">CGB1038-1_S1</strain>
    </source>
</reference>
<evidence type="ECO:0000313" key="8">
    <source>
        <dbReference type="Proteomes" id="UP000557857"/>
    </source>
</evidence>
<evidence type="ECO:0000313" key="5">
    <source>
        <dbReference type="EMBL" id="NMP59207.1"/>
    </source>
</evidence>
<keyword evidence="2" id="KW-0732">Signal</keyword>
<comment type="caution">
    <text evidence="6">The sequence shown here is derived from an EMBL/GenBank/DDBJ whole genome shotgun (WGS) entry which is preliminary data.</text>
</comment>
<dbReference type="NCBIfam" id="TIGR01167">
    <property type="entry name" value="LPXTG_anchor"/>
    <property type="match status" value="1"/>
</dbReference>
<evidence type="ECO:0000259" key="3">
    <source>
        <dbReference type="Pfam" id="PF06030"/>
    </source>
</evidence>
<sequence>MKKRFILIVSLIVAMLSMVPVQSTFASEFNFAVTPVIPENQIDKEKTYFDLLMEPDKQQTIEVQLRNDTDNDITIETTINSATTNLNGVVEYGENKIEPDNSLVYNLKDYTKAEPEVTLPKHSEVTVPITVTMPAEKFDGVMAGGITFKEKTDDTQDSSSEDKGLAIKNEYSYVVALLIRQNMTAIKPDLKATKVEPAQVNARNVINVHLQNPQAVYLNQLNVATTITKKGSAEVLYESQAESMQMAPNSHFAYPISLNGEKLEAGKYTMKMTAYGEKAEDGEYKVKTSNGSEETYKYKWEFEKDFEIKGEVARELNEKDVTIEQDNTWIYLLFGILLLLILLLLFIFWKRKKQKDEDESENK</sequence>
<dbReference type="Pfam" id="PF06030">
    <property type="entry name" value="WxLIP_PGBD"/>
    <property type="match status" value="1"/>
</dbReference>
<dbReference type="InterPro" id="IPR010317">
    <property type="entry name" value="WxLIP_PGBD"/>
</dbReference>
<dbReference type="InterPro" id="IPR021759">
    <property type="entry name" value="WxLIP_HBD"/>
</dbReference>
<keyword evidence="1" id="KW-0812">Transmembrane</keyword>
<organism evidence="6 7">
    <name type="scientific">Enterococcus mundtii</name>
    <dbReference type="NCBI Taxonomy" id="53346"/>
    <lineage>
        <taxon>Bacteria</taxon>
        <taxon>Bacillati</taxon>
        <taxon>Bacillota</taxon>
        <taxon>Bacilli</taxon>
        <taxon>Lactobacillales</taxon>
        <taxon>Enterococcaceae</taxon>
        <taxon>Enterococcus</taxon>
    </lineage>
</organism>
<feature type="signal peptide" evidence="2">
    <location>
        <begin position="1"/>
        <end position="26"/>
    </location>
</feature>
<dbReference type="EMBL" id="MSTR01000014">
    <property type="protein sequence ID" value="ONN41482.1"/>
    <property type="molecule type" value="Genomic_DNA"/>
</dbReference>
<name>A0A1V2UE35_ENTMU</name>
<dbReference type="Proteomes" id="UP000557857">
    <property type="component" value="Unassembled WGS sequence"/>
</dbReference>
<feature type="domain" description="WxL Interacting Protein peptidoglycan binding" evidence="3">
    <location>
        <begin position="31"/>
        <end position="150"/>
    </location>
</feature>
<feature type="transmembrane region" description="Helical" evidence="1">
    <location>
        <begin position="329"/>
        <end position="349"/>
    </location>
</feature>
<evidence type="ECO:0000313" key="7">
    <source>
        <dbReference type="Proteomes" id="UP000189299"/>
    </source>
</evidence>
<dbReference type="EMBL" id="JABCAG010000040">
    <property type="protein sequence ID" value="NMP59207.1"/>
    <property type="molecule type" value="Genomic_DNA"/>
</dbReference>
<feature type="domain" description="WxL Interacting Protein host binding" evidence="4">
    <location>
        <begin position="163"/>
        <end position="318"/>
    </location>
</feature>
<evidence type="ECO:0000256" key="1">
    <source>
        <dbReference type="SAM" id="Phobius"/>
    </source>
</evidence>
<evidence type="ECO:0000259" key="4">
    <source>
        <dbReference type="Pfam" id="PF11797"/>
    </source>
</evidence>
<dbReference type="OrthoDB" id="2148359at2"/>
<gene>
    <name evidence="6" type="ORF">BTN92_12960</name>
    <name evidence="5" type="ORF">HI921_12185</name>
</gene>
<dbReference type="STRING" id="53346.A5802_001874"/>
<feature type="chain" id="PRO_5033285513" evidence="2">
    <location>
        <begin position="27"/>
        <end position="363"/>
    </location>
</feature>
<accession>A0A1V2UE35</accession>
<dbReference type="RefSeq" id="WP_077151926.1">
    <property type="nucleotide sequence ID" value="NZ_CABMMO010000014.1"/>
</dbReference>
<dbReference type="AlphaFoldDB" id="A0A1V2UE35"/>
<evidence type="ECO:0000313" key="6">
    <source>
        <dbReference type="EMBL" id="ONN41482.1"/>
    </source>
</evidence>
<dbReference type="Proteomes" id="UP000189299">
    <property type="component" value="Unassembled WGS sequence"/>
</dbReference>
<evidence type="ECO:0000256" key="2">
    <source>
        <dbReference type="SAM" id="SignalP"/>
    </source>
</evidence>
<proteinExistence type="predicted"/>
<reference evidence="5 8" key="2">
    <citation type="submission" date="2020-04" db="EMBL/GenBank/DDBJ databases">
        <authorList>
            <person name="Abaymova A."/>
            <person name="Teymurazov M."/>
            <person name="Tazyna O."/>
            <person name="Chatushin Y."/>
            <person name="Svetoch E."/>
            <person name="Pereligyn V."/>
            <person name="Pohylenko V."/>
            <person name="Platonov M."/>
            <person name="Kartsev N."/>
            <person name="Skryabin Y."/>
            <person name="Sizova A."/>
            <person name="Solomentsev V."/>
            <person name="Kislichkina A."/>
            <person name="Bogun A."/>
        </authorList>
    </citation>
    <scope>NUCLEOTIDE SEQUENCE [LARGE SCALE GENOMIC DNA]</scope>
    <source>
        <strain evidence="5">SCPM-O-B-8398</strain>
        <strain evidence="8">SCPM-O-B-8398 (E28)</strain>
    </source>
</reference>
<keyword evidence="1" id="KW-0472">Membrane</keyword>
<keyword evidence="1" id="KW-1133">Transmembrane helix</keyword>